<comment type="caution">
    <text evidence="1">The sequence shown here is derived from an EMBL/GenBank/DDBJ whole genome shotgun (WGS) entry which is preliminary data.</text>
</comment>
<protein>
    <submittedName>
        <fullName evidence="1">Uncharacterized protein</fullName>
    </submittedName>
</protein>
<accession>R1CYL3</accession>
<sequence length="162" mass="18708">MKKVSKILVFVFVLLISIKIYDVQALDEYDTDKLQIEGILKKRTEIMNKVIFGNEQYDKEKIKLLLADIETGDILTSDMEMIEEVKNNATDLGYINDVKVKKIESIEQINNLISMNVSLEWSIICGNQKELVEQSYKLNLIKESRKLLIENLKPINIKNASK</sequence>
<reference evidence="1 2" key="1">
    <citation type="journal article" date="2015" name="Geomicrobiol. J.">
        <title>Caldisalinibacter kiritimatiensis gen. nov., sp. nov., a moderately thermohalophilic thiosulfate-reducing bacterium from a hypersaline microbial mat.</title>
        <authorList>
            <person name="Ben Hania W."/>
            <person name="Joseph M."/>
            <person name="Fiebig A."/>
            <person name="Bunk B."/>
            <person name="Klenk H.-P."/>
            <person name="Fardeau M.-L."/>
            <person name="Spring S."/>
        </authorList>
    </citation>
    <scope>NUCLEOTIDE SEQUENCE [LARGE SCALE GENOMIC DNA]</scope>
    <source>
        <strain evidence="1 2">L21-TH-D2</strain>
    </source>
</reference>
<organism evidence="1 2">
    <name type="scientific">Caldisalinibacter kiritimatiensis</name>
    <dbReference type="NCBI Taxonomy" id="1304284"/>
    <lineage>
        <taxon>Bacteria</taxon>
        <taxon>Bacillati</taxon>
        <taxon>Bacillota</taxon>
        <taxon>Tissierellia</taxon>
        <taxon>Tissierellales</taxon>
        <taxon>Thermohalobacteraceae</taxon>
        <taxon>Caldisalinibacter</taxon>
    </lineage>
</organism>
<evidence type="ECO:0000313" key="2">
    <source>
        <dbReference type="Proteomes" id="UP000013378"/>
    </source>
</evidence>
<dbReference type="AlphaFoldDB" id="R1CYL3"/>
<proteinExistence type="predicted"/>
<gene>
    <name evidence="1" type="ORF">L21TH_0275</name>
</gene>
<name>R1CYL3_9FIRM</name>
<keyword evidence="2" id="KW-1185">Reference proteome</keyword>
<dbReference type="Proteomes" id="UP000013378">
    <property type="component" value="Unassembled WGS sequence"/>
</dbReference>
<evidence type="ECO:0000313" key="1">
    <source>
        <dbReference type="EMBL" id="EOD01669.1"/>
    </source>
</evidence>
<dbReference type="EMBL" id="ARZA01000040">
    <property type="protein sequence ID" value="EOD01669.1"/>
    <property type="molecule type" value="Genomic_DNA"/>
</dbReference>
<dbReference type="RefSeq" id="WP_006307100.1">
    <property type="nucleotide sequence ID" value="NZ_ARZA01000040.1"/>
</dbReference>